<dbReference type="InterPro" id="IPR003593">
    <property type="entry name" value="AAA+_ATPase"/>
</dbReference>
<feature type="domain" description="ABC transporter" evidence="5">
    <location>
        <begin position="5"/>
        <end position="223"/>
    </location>
</feature>
<keyword evidence="7" id="KW-1185">Reference proteome</keyword>
<dbReference type="PANTHER" id="PTHR42798">
    <property type="entry name" value="LIPOPROTEIN-RELEASING SYSTEM ATP-BINDING PROTEIN LOLD"/>
    <property type="match status" value="1"/>
</dbReference>
<reference evidence="6 7" key="1">
    <citation type="submission" date="2023-01" db="EMBL/GenBank/DDBJ databases">
        <title>Bacillus changyiensis sp. nov., isolated from a coastal deposit.</title>
        <authorList>
            <person name="Xiao G."/>
            <person name="Lai Q."/>
            <person name="Hu Z."/>
            <person name="Shao Z."/>
        </authorList>
    </citation>
    <scope>NUCLEOTIDE SEQUENCE [LARGE SCALE GENOMIC DNA]</scope>
    <source>
        <strain evidence="6 7">CLL-7-23</strain>
    </source>
</reference>
<comment type="similarity">
    <text evidence="1">Belongs to the ABC transporter superfamily.</text>
</comment>
<dbReference type="SUPFAM" id="SSF52540">
    <property type="entry name" value="P-loop containing nucleoside triphosphate hydrolases"/>
    <property type="match status" value="1"/>
</dbReference>
<evidence type="ECO:0000259" key="5">
    <source>
        <dbReference type="PROSITE" id="PS50893"/>
    </source>
</evidence>
<dbReference type="EMBL" id="JAQKAB010000005">
    <property type="protein sequence ID" value="MDA7026734.1"/>
    <property type="molecule type" value="Genomic_DNA"/>
</dbReference>
<dbReference type="CDD" id="cd03255">
    <property type="entry name" value="ABC_MJ0796_LolCDE_FtsE"/>
    <property type="match status" value="1"/>
</dbReference>
<dbReference type="Pfam" id="PF00005">
    <property type="entry name" value="ABC_tran"/>
    <property type="match status" value="1"/>
</dbReference>
<evidence type="ECO:0000256" key="1">
    <source>
        <dbReference type="ARBA" id="ARBA00005417"/>
    </source>
</evidence>
<dbReference type="PANTHER" id="PTHR42798:SF2">
    <property type="entry name" value="ABC TRANSPORTER ATP-BINDING PROTEIN MG467-RELATED"/>
    <property type="match status" value="1"/>
</dbReference>
<evidence type="ECO:0000313" key="6">
    <source>
        <dbReference type="EMBL" id="MDA7026734.1"/>
    </source>
</evidence>
<dbReference type="SMART" id="SM00382">
    <property type="entry name" value="AAA"/>
    <property type="match status" value="1"/>
</dbReference>
<gene>
    <name evidence="6" type="ORF">PJ311_08950</name>
</gene>
<dbReference type="Proteomes" id="UP001211894">
    <property type="component" value="Unassembled WGS sequence"/>
</dbReference>
<dbReference type="RefSeq" id="WP_271340587.1">
    <property type="nucleotide sequence ID" value="NZ_JAQKAB010000005.1"/>
</dbReference>
<keyword evidence="4 6" id="KW-0067">ATP-binding</keyword>
<keyword evidence="3" id="KW-0547">Nucleotide-binding</keyword>
<keyword evidence="2" id="KW-0813">Transport</keyword>
<protein>
    <submittedName>
        <fullName evidence="6">ABC transporter ATP-binding protein</fullName>
    </submittedName>
</protein>
<evidence type="ECO:0000256" key="3">
    <source>
        <dbReference type="ARBA" id="ARBA00022741"/>
    </source>
</evidence>
<organism evidence="6 7">
    <name type="scientific">Bacillus changyiensis</name>
    <dbReference type="NCBI Taxonomy" id="3004103"/>
    <lineage>
        <taxon>Bacteria</taxon>
        <taxon>Bacillati</taxon>
        <taxon>Bacillota</taxon>
        <taxon>Bacilli</taxon>
        <taxon>Bacillales</taxon>
        <taxon>Bacillaceae</taxon>
        <taxon>Bacillus</taxon>
    </lineage>
</organism>
<comment type="caution">
    <text evidence="6">The sequence shown here is derived from an EMBL/GenBank/DDBJ whole genome shotgun (WGS) entry which is preliminary data.</text>
</comment>
<accession>A0ABT4X353</accession>
<sequence length="223" mass="24873">MSVILSTNQIAKSFGEGASLFYAVHPASIAIEKGSINVIMGKSGSGKSTLLSMLGGMEQPTKGQLLFQQQNFYQLHDAAQAEIRGHHFGFVFQAYHLIPELSVFDNIILPLMMNKKKFNMSYIKELAEHLGIEQKLTAFPYQLSGGQQQRTAIARAMANDPEIIFADEPTGNLDTKNSQHVIDLLVKLCKEKRRTLVVVTHDENLVEEPDQLFLIEDGVLKTR</sequence>
<dbReference type="InterPro" id="IPR027417">
    <property type="entry name" value="P-loop_NTPase"/>
</dbReference>
<evidence type="ECO:0000256" key="2">
    <source>
        <dbReference type="ARBA" id="ARBA00022448"/>
    </source>
</evidence>
<dbReference type="GO" id="GO:0005524">
    <property type="term" value="F:ATP binding"/>
    <property type="evidence" value="ECO:0007669"/>
    <property type="project" value="UniProtKB-KW"/>
</dbReference>
<dbReference type="Gene3D" id="3.40.50.300">
    <property type="entry name" value="P-loop containing nucleotide triphosphate hydrolases"/>
    <property type="match status" value="1"/>
</dbReference>
<name>A0ABT4X353_9BACI</name>
<dbReference type="InterPro" id="IPR017911">
    <property type="entry name" value="MacB-like_ATP-bd"/>
</dbReference>
<dbReference type="PROSITE" id="PS50893">
    <property type="entry name" value="ABC_TRANSPORTER_2"/>
    <property type="match status" value="1"/>
</dbReference>
<dbReference type="InterPro" id="IPR003439">
    <property type="entry name" value="ABC_transporter-like_ATP-bd"/>
</dbReference>
<evidence type="ECO:0000313" key="7">
    <source>
        <dbReference type="Proteomes" id="UP001211894"/>
    </source>
</evidence>
<proteinExistence type="inferred from homology"/>
<evidence type="ECO:0000256" key="4">
    <source>
        <dbReference type="ARBA" id="ARBA00022840"/>
    </source>
</evidence>